<evidence type="ECO:0000256" key="5">
    <source>
        <dbReference type="ARBA" id="ARBA00022764"/>
    </source>
</evidence>
<dbReference type="PROSITE" id="PS51257">
    <property type="entry name" value="PROKAR_LIPOPROTEIN"/>
    <property type="match status" value="1"/>
</dbReference>
<dbReference type="OrthoDB" id="9805202at2"/>
<feature type="domain" description="Cytochrome c" evidence="11">
    <location>
        <begin position="230"/>
        <end position="390"/>
    </location>
</feature>
<feature type="binding site" description="axial binding residue" evidence="9">
    <location>
        <position position="78"/>
    </location>
    <ligand>
        <name>heme c</name>
        <dbReference type="ChEBI" id="CHEBI:61717"/>
        <label>1</label>
    </ligand>
    <ligandPart>
        <name>Fe</name>
        <dbReference type="ChEBI" id="CHEBI:18248"/>
    </ligandPart>
</feature>
<dbReference type="Gene3D" id="1.10.760.10">
    <property type="entry name" value="Cytochrome c-like domain"/>
    <property type="match status" value="2"/>
</dbReference>
<evidence type="ECO:0000313" key="13">
    <source>
        <dbReference type="Proteomes" id="UP000252086"/>
    </source>
</evidence>
<comment type="cofactor">
    <cofactor evidence="8">
        <name>heme</name>
        <dbReference type="ChEBI" id="CHEBI:30413"/>
    </cofactor>
    <text evidence="8">Binds 2 heme groups.</text>
</comment>
<dbReference type="InterPro" id="IPR051395">
    <property type="entry name" value="Cytochrome_c_Peroxidase/MauG"/>
</dbReference>
<evidence type="ECO:0000256" key="1">
    <source>
        <dbReference type="ARBA" id="ARBA00004418"/>
    </source>
</evidence>
<comment type="PTM">
    <text evidence="8">Binds 2 heme groups per subunit.</text>
</comment>
<accession>A0A366CU61</accession>
<evidence type="ECO:0000256" key="4">
    <source>
        <dbReference type="ARBA" id="ARBA00022729"/>
    </source>
</evidence>
<feature type="domain" description="Cytochrome c" evidence="11">
    <location>
        <begin position="52"/>
        <end position="180"/>
    </location>
</feature>
<keyword evidence="6" id="KW-0560">Oxidoreductase</keyword>
<comment type="caution">
    <text evidence="12">The sequence shown here is derived from an EMBL/GenBank/DDBJ whole genome shotgun (WGS) entry which is preliminary data.</text>
</comment>
<evidence type="ECO:0000313" key="12">
    <source>
        <dbReference type="EMBL" id="RBO79840.1"/>
    </source>
</evidence>
<feature type="signal peptide" evidence="10">
    <location>
        <begin position="1"/>
        <end position="16"/>
    </location>
</feature>
<feature type="chain" id="PRO_5016784367" evidence="10">
    <location>
        <begin position="17"/>
        <end position="406"/>
    </location>
</feature>
<organism evidence="12 13">
    <name type="scientific">Marinomonas aquiplantarum</name>
    <dbReference type="NCBI Taxonomy" id="491951"/>
    <lineage>
        <taxon>Bacteria</taxon>
        <taxon>Pseudomonadati</taxon>
        <taxon>Pseudomonadota</taxon>
        <taxon>Gammaproteobacteria</taxon>
        <taxon>Oceanospirillales</taxon>
        <taxon>Oceanospirillaceae</taxon>
        <taxon>Marinomonas</taxon>
    </lineage>
</organism>
<dbReference type="GO" id="GO:0004130">
    <property type="term" value="F:cytochrome-c peroxidase activity"/>
    <property type="evidence" value="ECO:0007669"/>
    <property type="project" value="TreeGrafter"/>
</dbReference>
<dbReference type="InterPro" id="IPR004852">
    <property type="entry name" value="Di-haem_cyt_c_peroxidsae"/>
</dbReference>
<dbReference type="PROSITE" id="PS51007">
    <property type="entry name" value="CYTC"/>
    <property type="match status" value="2"/>
</dbReference>
<dbReference type="GO" id="GO:0042597">
    <property type="term" value="C:periplasmic space"/>
    <property type="evidence" value="ECO:0007669"/>
    <property type="project" value="UniProtKB-SubCell"/>
</dbReference>
<keyword evidence="5" id="KW-0574">Periplasm</keyword>
<dbReference type="PIRSF" id="PIRSF000294">
    <property type="entry name" value="Cytochrome-c_peroxidase"/>
    <property type="match status" value="1"/>
</dbReference>
<evidence type="ECO:0000256" key="9">
    <source>
        <dbReference type="PIRSR" id="PIRSR000294-2"/>
    </source>
</evidence>
<reference evidence="12 13" key="1">
    <citation type="submission" date="2018-06" db="EMBL/GenBank/DDBJ databases">
        <title>Genomic Encyclopedia of Type Strains, Phase III (KMG-III): the genomes of soil and plant-associated and newly described type strains.</title>
        <authorList>
            <person name="Whitman W."/>
        </authorList>
    </citation>
    <scope>NUCLEOTIDE SEQUENCE [LARGE SCALE GENOMIC DNA]</scope>
    <source>
        <strain evidence="12 13">CECT 7732</strain>
    </source>
</reference>
<protein>
    <submittedName>
        <fullName evidence="12">Cytochrome c peroxidase</fullName>
    </submittedName>
</protein>
<keyword evidence="3 9" id="KW-0479">Metal-binding</keyword>
<dbReference type="Pfam" id="PF03150">
    <property type="entry name" value="CCP_MauG"/>
    <property type="match status" value="1"/>
</dbReference>
<gene>
    <name evidence="12" type="ORF">DFP76_11018</name>
</gene>
<dbReference type="PANTHER" id="PTHR30600">
    <property type="entry name" value="CYTOCHROME C PEROXIDASE-RELATED"/>
    <property type="match status" value="1"/>
</dbReference>
<evidence type="ECO:0000256" key="8">
    <source>
        <dbReference type="PIRSR" id="PIRSR000294-1"/>
    </source>
</evidence>
<feature type="binding site" description="covalent" evidence="8">
    <location>
        <position position="77"/>
    </location>
    <ligand>
        <name>heme c</name>
        <dbReference type="ChEBI" id="CHEBI:61717"/>
        <label>1</label>
    </ligand>
</feature>
<name>A0A366CU61_9GAMM</name>
<dbReference type="GO" id="GO:0009055">
    <property type="term" value="F:electron transfer activity"/>
    <property type="evidence" value="ECO:0007669"/>
    <property type="project" value="InterPro"/>
</dbReference>
<proteinExistence type="predicted"/>
<feature type="binding site" description="axial binding residue" evidence="9">
    <location>
        <position position="251"/>
    </location>
    <ligand>
        <name>heme c</name>
        <dbReference type="ChEBI" id="CHEBI:61717"/>
        <label>2</label>
    </ligand>
    <ligandPart>
        <name>Fe</name>
        <dbReference type="ChEBI" id="CHEBI:18248"/>
    </ligandPart>
</feature>
<keyword evidence="13" id="KW-1185">Reference proteome</keyword>
<dbReference type="EMBL" id="QNRF01000010">
    <property type="protein sequence ID" value="RBO79840.1"/>
    <property type="molecule type" value="Genomic_DNA"/>
</dbReference>
<keyword evidence="4 10" id="KW-0732">Signal</keyword>
<evidence type="ECO:0000256" key="10">
    <source>
        <dbReference type="SAM" id="SignalP"/>
    </source>
</evidence>
<dbReference type="SUPFAM" id="SSF46626">
    <property type="entry name" value="Cytochrome c"/>
    <property type="match status" value="2"/>
</dbReference>
<keyword evidence="12" id="KW-0575">Peroxidase</keyword>
<feature type="binding site" description="covalent" evidence="8">
    <location>
        <position position="250"/>
    </location>
    <ligand>
        <name>heme c</name>
        <dbReference type="ChEBI" id="CHEBI:61717"/>
        <label>2</label>
    </ligand>
</feature>
<sequence length="406" mass="44387">MILRISLGITAAFFLAACSESNQVASQTKVVKHAKTSQSKASNELPIPMTDPKALLGSQLFFDTNLSKDRNQSCATCHAIATAFVDKRLDAVGGAVSLGSDGHSMGGRNTPTASYAAFSPAFHRMSNGEYRGGQFLDGRASGLAEQAQGPFVNPVEMALPDGDSVVQRVKENPQYQQSFDTLYGEGVLDDPKAGYDAIADAIASFEKTELFMPFDSKYDRALRGEVALTPQEELGKTLFFSQQFTNCNACHQLNSSPFNQQETFTNYEYRNIGVPANPALVAQSGVIDRGLLDNPDIDDSKQAGKFKVPSLRNVAVTGPYMHNGVFKDLRTVVLFYDKYNNPTRTINPETGELWAEPEVAENIDFVELEKGPALPDQRVDAIVAFLKTLTDQRYEPLLDDSDNPLN</sequence>
<evidence type="ECO:0000256" key="6">
    <source>
        <dbReference type="ARBA" id="ARBA00023002"/>
    </source>
</evidence>
<keyword evidence="2 8" id="KW-0349">Heme</keyword>
<comment type="subcellular location">
    <subcellularLocation>
        <location evidence="1">Periplasm</location>
    </subcellularLocation>
</comment>
<evidence type="ECO:0000256" key="3">
    <source>
        <dbReference type="ARBA" id="ARBA00022723"/>
    </source>
</evidence>
<dbReference type="InterPro" id="IPR036909">
    <property type="entry name" value="Cyt_c-like_dom_sf"/>
</dbReference>
<dbReference type="AlphaFoldDB" id="A0A366CU61"/>
<evidence type="ECO:0000259" key="11">
    <source>
        <dbReference type="PROSITE" id="PS51007"/>
    </source>
</evidence>
<evidence type="ECO:0000256" key="2">
    <source>
        <dbReference type="ARBA" id="ARBA00022617"/>
    </source>
</evidence>
<feature type="binding site" description="covalent" evidence="8">
    <location>
        <position position="74"/>
    </location>
    <ligand>
        <name>heme c</name>
        <dbReference type="ChEBI" id="CHEBI:61717"/>
        <label>1</label>
    </ligand>
</feature>
<dbReference type="InterPro" id="IPR009056">
    <property type="entry name" value="Cyt_c-like_dom"/>
</dbReference>
<dbReference type="InterPro" id="IPR026259">
    <property type="entry name" value="MauG/Cytc_peroxidase"/>
</dbReference>
<dbReference type="GO" id="GO:0020037">
    <property type="term" value="F:heme binding"/>
    <property type="evidence" value="ECO:0007669"/>
    <property type="project" value="InterPro"/>
</dbReference>
<dbReference type="GO" id="GO:0046872">
    <property type="term" value="F:metal ion binding"/>
    <property type="evidence" value="ECO:0007669"/>
    <property type="project" value="UniProtKB-KW"/>
</dbReference>
<keyword evidence="7 9" id="KW-0408">Iron</keyword>
<feature type="binding site" description="covalent" evidence="8">
    <location>
        <position position="247"/>
    </location>
    <ligand>
        <name>heme c</name>
        <dbReference type="ChEBI" id="CHEBI:61717"/>
        <label>2</label>
    </ligand>
</feature>
<dbReference type="RefSeq" id="WP_113875503.1">
    <property type="nucleotide sequence ID" value="NZ_QNRF01000010.1"/>
</dbReference>
<dbReference type="Proteomes" id="UP000252086">
    <property type="component" value="Unassembled WGS sequence"/>
</dbReference>
<evidence type="ECO:0000256" key="7">
    <source>
        <dbReference type="ARBA" id="ARBA00023004"/>
    </source>
</evidence>